<comment type="caution">
    <text evidence="9">The sequence shown here is derived from an EMBL/GenBank/DDBJ whole genome shotgun (WGS) entry which is preliminary data.</text>
</comment>
<organism evidence="9 10">
    <name type="scientific">Alkaliphilus flagellatus</name>
    <dbReference type="NCBI Taxonomy" id="2841507"/>
    <lineage>
        <taxon>Bacteria</taxon>
        <taxon>Bacillati</taxon>
        <taxon>Bacillota</taxon>
        <taxon>Clostridia</taxon>
        <taxon>Peptostreptococcales</taxon>
        <taxon>Natronincolaceae</taxon>
        <taxon>Alkaliphilus</taxon>
    </lineage>
</organism>
<dbReference type="PANTHER" id="PTHR30252:SF4">
    <property type="entry name" value="CARBON STARVATION"/>
    <property type="match status" value="1"/>
</dbReference>
<feature type="transmembrane region" description="Helical" evidence="7">
    <location>
        <begin position="164"/>
        <end position="184"/>
    </location>
</feature>
<evidence type="ECO:0000256" key="1">
    <source>
        <dbReference type="ARBA" id="ARBA00004651"/>
    </source>
</evidence>
<gene>
    <name evidence="9" type="ORF">KQI88_04870</name>
</gene>
<evidence type="ECO:0000256" key="2">
    <source>
        <dbReference type="ARBA" id="ARBA00007755"/>
    </source>
</evidence>
<feature type="transmembrane region" description="Helical" evidence="7">
    <location>
        <begin position="318"/>
        <end position="343"/>
    </location>
</feature>
<evidence type="ECO:0000313" key="10">
    <source>
        <dbReference type="Proteomes" id="UP000779508"/>
    </source>
</evidence>
<dbReference type="Pfam" id="PF02554">
    <property type="entry name" value="CstA"/>
    <property type="match status" value="3"/>
</dbReference>
<evidence type="ECO:0000256" key="5">
    <source>
        <dbReference type="ARBA" id="ARBA00022989"/>
    </source>
</evidence>
<feature type="transmembrane region" description="Helical" evidence="7">
    <location>
        <begin position="125"/>
        <end position="144"/>
    </location>
</feature>
<proteinExistence type="inferred from homology"/>
<name>A0ABS6FZR6_9FIRM</name>
<dbReference type="InterPro" id="IPR051605">
    <property type="entry name" value="CstA"/>
</dbReference>
<accession>A0ABS6FZR6</accession>
<dbReference type="InterPro" id="IPR003706">
    <property type="entry name" value="CstA_N"/>
</dbReference>
<protein>
    <submittedName>
        <fullName evidence="9">Carbon starvation protein A</fullName>
    </submittedName>
</protein>
<comment type="similarity">
    <text evidence="2">Belongs to the peptide transporter carbon starvation (CstA) (TC 2.A.114) family.</text>
</comment>
<feature type="domain" description="CstA N-terminal" evidence="8">
    <location>
        <begin position="307"/>
        <end position="435"/>
    </location>
</feature>
<dbReference type="EMBL" id="JAHLQK010000001">
    <property type="protein sequence ID" value="MBU5675741.1"/>
    <property type="molecule type" value="Genomic_DNA"/>
</dbReference>
<keyword evidence="10" id="KW-1185">Reference proteome</keyword>
<sequence length="499" mass="54232">MTTFLIGLAILIIGGLIYGKYCESVFGPDDRPTPAVTKADGIDYVTMKTWKNSLVELLNIAGTGPILGPIQGILFGPIAFLTIPLGCVLAGSMHDYFSGMISMRNGGAQMPKMVNKYLGGGVHKVYNIIMWVLMLLVGSVFVYTPGDLIVTELIGQEAVASNNVLWIVYGCIFVYYLIATLFPIDAIIGKVYPVFGGILILSAVGVFAGIIMDGGANLTNLALNANIFSQHPSKLPFMPIFFITVACGIMSGFHASQATLLSRTVKTEKEGKMTFFNMMLVEGFIAMVWAAGAMILFNRGTALDTNATLMIGLISKEFLGSIGAIFAIIGVIVLPITSGDTAFRSLRLMIAEQFNIDQSDAKKRVAVTAVIFVPALLILVYAKLNPSGFNILWRYFAWTNQTVGIFALAMITVYLSIHKRNYWISLIPGMLYTFVISSYIFHAPIGFGLEGRIGSMFGLSPDSYMISYVLGAICVILYTVGIFKRASNKEEQILQNALD</sequence>
<keyword evidence="6 7" id="KW-0472">Membrane</keyword>
<evidence type="ECO:0000256" key="6">
    <source>
        <dbReference type="ARBA" id="ARBA00023136"/>
    </source>
</evidence>
<keyword evidence="5 7" id="KW-1133">Transmembrane helix</keyword>
<dbReference type="RefSeq" id="WP_216415194.1">
    <property type="nucleotide sequence ID" value="NZ_JAHLQK010000001.1"/>
</dbReference>
<feature type="transmembrane region" description="Helical" evidence="7">
    <location>
        <begin position="73"/>
        <end position="94"/>
    </location>
</feature>
<feature type="transmembrane region" description="Helical" evidence="7">
    <location>
        <begin position="422"/>
        <end position="445"/>
    </location>
</feature>
<feature type="transmembrane region" description="Helical" evidence="7">
    <location>
        <begin position="191"/>
        <end position="212"/>
    </location>
</feature>
<feature type="transmembrane region" description="Helical" evidence="7">
    <location>
        <begin position="237"/>
        <end position="255"/>
    </location>
</feature>
<keyword evidence="4 7" id="KW-0812">Transmembrane</keyword>
<evidence type="ECO:0000313" key="9">
    <source>
        <dbReference type="EMBL" id="MBU5675741.1"/>
    </source>
</evidence>
<feature type="transmembrane region" description="Helical" evidence="7">
    <location>
        <begin position="364"/>
        <end position="383"/>
    </location>
</feature>
<evidence type="ECO:0000256" key="4">
    <source>
        <dbReference type="ARBA" id="ARBA00022692"/>
    </source>
</evidence>
<evidence type="ECO:0000259" key="8">
    <source>
        <dbReference type="Pfam" id="PF02554"/>
    </source>
</evidence>
<keyword evidence="3" id="KW-1003">Cell membrane</keyword>
<feature type="domain" description="CstA N-terminal" evidence="8">
    <location>
        <begin position="4"/>
        <end position="142"/>
    </location>
</feature>
<feature type="transmembrane region" description="Helical" evidence="7">
    <location>
        <begin position="465"/>
        <end position="483"/>
    </location>
</feature>
<dbReference type="Proteomes" id="UP000779508">
    <property type="component" value="Unassembled WGS sequence"/>
</dbReference>
<dbReference type="PANTHER" id="PTHR30252">
    <property type="entry name" value="INNER MEMBRANE PEPTIDE TRANSPORTER"/>
    <property type="match status" value="1"/>
</dbReference>
<evidence type="ECO:0000256" key="3">
    <source>
        <dbReference type="ARBA" id="ARBA00022475"/>
    </source>
</evidence>
<reference evidence="9 10" key="1">
    <citation type="submission" date="2021-06" db="EMBL/GenBank/DDBJ databases">
        <authorList>
            <person name="Sun Q."/>
            <person name="Li D."/>
        </authorList>
    </citation>
    <scope>NUCLEOTIDE SEQUENCE [LARGE SCALE GENOMIC DNA]</scope>
    <source>
        <strain evidence="9 10">MSJ-5</strain>
    </source>
</reference>
<feature type="transmembrane region" description="Helical" evidence="7">
    <location>
        <begin position="275"/>
        <end position="298"/>
    </location>
</feature>
<comment type="subcellular location">
    <subcellularLocation>
        <location evidence="1">Cell membrane</location>
        <topology evidence="1">Multi-pass membrane protein</topology>
    </subcellularLocation>
</comment>
<feature type="transmembrane region" description="Helical" evidence="7">
    <location>
        <begin position="395"/>
        <end position="415"/>
    </location>
</feature>
<evidence type="ECO:0000256" key="7">
    <source>
        <dbReference type="SAM" id="Phobius"/>
    </source>
</evidence>
<feature type="domain" description="CstA N-terminal" evidence="8">
    <location>
        <begin position="150"/>
        <end position="296"/>
    </location>
</feature>